<accession>A0A1F7SMY2</accession>
<name>A0A1F7SMY2_9BACT</name>
<evidence type="ECO:0000313" key="2">
    <source>
        <dbReference type="Proteomes" id="UP000178082"/>
    </source>
</evidence>
<protein>
    <submittedName>
        <fullName evidence="1">Uncharacterized protein</fullName>
    </submittedName>
</protein>
<gene>
    <name evidence="1" type="ORF">A3G31_02705</name>
</gene>
<comment type="caution">
    <text evidence="1">The sequence shown here is derived from an EMBL/GenBank/DDBJ whole genome shotgun (WGS) entry which is preliminary data.</text>
</comment>
<reference evidence="1 2" key="1">
    <citation type="journal article" date="2016" name="Nat. Commun.">
        <title>Thousands of microbial genomes shed light on interconnected biogeochemical processes in an aquifer system.</title>
        <authorList>
            <person name="Anantharaman K."/>
            <person name="Brown C.T."/>
            <person name="Hug L.A."/>
            <person name="Sharon I."/>
            <person name="Castelle C.J."/>
            <person name="Probst A.J."/>
            <person name="Thomas B.C."/>
            <person name="Singh A."/>
            <person name="Wilkins M.J."/>
            <person name="Karaoz U."/>
            <person name="Brodie E.L."/>
            <person name="Williams K.H."/>
            <person name="Hubbard S.S."/>
            <person name="Banfield J.F."/>
        </authorList>
    </citation>
    <scope>NUCLEOTIDE SEQUENCE [LARGE SCALE GENOMIC DNA]</scope>
</reference>
<dbReference type="AlphaFoldDB" id="A0A1F7SMY2"/>
<dbReference type="EMBL" id="MGDI01000004">
    <property type="protein sequence ID" value="OGL55126.1"/>
    <property type="molecule type" value="Genomic_DNA"/>
</dbReference>
<evidence type="ECO:0000313" key="1">
    <source>
        <dbReference type="EMBL" id="OGL55126.1"/>
    </source>
</evidence>
<sequence>MIFLICSVAAVSSASSKPRSFVKLVNNEIIFSTETGPVPVQVTPESISGRVARNITPETEFSQTALPEISIKLSPNEKALAKRVNISIAFRLKSQSGKTLAITLDNIKLRKNPVSQELKIVVPFDSKDTFNDDLIAFEYKTTTGFSLKGDIGNDKETGPVLTNGTDTISFNILVFKNKIIEKFKNWGISDISLTGTPAYSFILKGTSLAIDIGDGKYKAINSINGKITVQ</sequence>
<dbReference type="Proteomes" id="UP000178082">
    <property type="component" value="Unassembled WGS sequence"/>
</dbReference>
<organism evidence="1 2">
    <name type="scientific">Candidatus Schekmanbacteria bacterium RIFCSPLOWO2_12_FULL_38_15</name>
    <dbReference type="NCBI Taxonomy" id="1817883"/>
    <lineage>
        <taxon>Bacteria</taxon>
        <taxon>Candidatus Schekmaniibacteriota</taxon>
    </lineage>
</organism>
<proteinExistence type="predicted"/>
<dbReference type="STRING" id="1817883.A3G31_02705"/>